<name>A0A2N9G465_FAGSY</name>
<reference evidence="2" key="1">
    <citation type="submission" date="2018-02" db="EMBL/GenBank/DDBJ databases">
        <authorList>
            <person name="Cohen D.B."/>
            <person name="Kent A.D."/>
        </authorList>
    </citation>
    <scope>NUCLEOTIDE SEQUENCE</scope>
</reference>
<proteinExistence type="predicted"/>
<sequence length="555" mass="61793">MAKTKKTQGKLARYVNTPEAMERFRRHYGVPDDVHLEYRFWENAITGEHGDLIIPLVAIIEGGVHFPIDPLLADFLEYFRISPTQISPNIFRIVNGVAELNRRLGFNLTVHDIIATYFLRTTQHEAFSLRPRDVNNTLVNSLPDTNKEMTDDFLLVRGNWYFPGHRCPTTDGKPVQAHLTDPVALQAVYDSEVCVDEYANPRSAYKLLRYIPSARSFLQCRQVKNLAETLANPANKSPPAHDIRDMAEINLKKLLPPTRPQAETSEPVLPLERKRKRKGPAKGEASQAAAPTDPDTAPTASKKPEARPALPGVDTLPSNEDADVEMVGPFVPERDPNYPGVLAPFWALPLEAEGERVRTNATVLRTGGSGSSTASALCEVARLPGDMDVWGKSTNQKVINNLRRGLMMAVQGSLEIGDRFQRQYAELQNSLRVATRSFELSNESERMRREVEAYKEQVRIATLKKDEADLKLEDTQDLLRNALEENSKAGEKIQALEAEIAARERAAFERGSSDDMPQLPPQEVLPYPNAPIGVLEEELPEPQPAADDVAGPSNS</sequence>
<accession>A0A2N9G465</accession>
<evidence type="ECO:0000256" key="1">
    <source>
        <dbReference type="SAM" id="MobiDB-lite"/>
    </source>
</evidence>
<feature type="compositionally biased region" description="Low complexity" evidence="1">
    <location>
        <begin position="288"/>
        <end position="300"/>
    </location>
</feature>
<dbReference type="EMBL" id="OIVN01001458">
    <property type="protein sequence ID" value="SPC94190.1"/>
    <property type="molecule type" value="Genomic_DNA"/>
</dbReference>
<protein>
    <submittedName>
        <fullName evidence="2">Uncharacterized protein</fullName>
    </submittedName>
</protein>
<organism evidence="2">
    <name type="scientific">Fagus sylvatica</name>
    <name type="common">Beechnut</name>
    <dbReference type="NCBI Taxonomy" id="28930"/>
    <lineage>
        <taxon>Eukaryota</taxon>
        <taxon>Viridiplantae</taxon>
        <taxon>Streptophyta</taxon>
        <taxon>Embryophyta</taxon>
        <taxon>Tracheophyta</taxon>
        <taxon>Spermatophyta</taxon>
        <taxon>Magnoliopsida</taxon>
        <taxon>eudicotyledons</taxon>
        <taxon>Gunneridae</taxon>
        <taxon>Pentapetalae</taxon>
        <taxon>rosids</taxon>
        <taxon>fabids</taxon>
        <taxon>Fagales</taxon>
        <taxon>Fagaceae</taxon>
        <taxon>Fagus</taxon>
    </lineage>
</organism>
<feature type="region of interest" description="Disordered" evidence="1">
    <location>
        <begin position="254"/>
        <end position="320"/>
    </location>
</feature>
<feature type="region of interest" description="Disordered" evidence="1">
    <location>
        <begin position="505"/>
        <end position="555"/>
    </location>
</feature>
<gene>
    <name evidence="2" type="ORF">FSB_LOCUS22072</name>
</gene>
<dbReference type="AlphaFoldDB" id="A0A2N9G465"/>
<evidence type="ECO:0000313" key="2">
    <source>
        <dbReference type="EMBL" id="SPC94190.1"/>
    </source>
</evidence>